<evidence type="ECO:0000313" key="1">
    <source>
        <dbReference type="EMBL" id="CAG8772341.1"/>
    </source>
</evidence>
<feature type="non-terminal residue" evidence="1">
    <location>
        <position position="1"/>
    </location>
</feature>
<comment type="caution">
    <text evidence="1">The sequence shown here is derived from an EMBL/GenBank/DDBJ whole genome shotgun (WGS) entry which is preliminary data.</text>
</comment>
<dbReference type="AlphaFoldDB" id="A0A9N9NYM4"/>
<reference evidence="1" key="1">
    <citation type="submission" date="2021-06" db="EMBL/GenBank/DDBJ databases">
        <authorList>
            <person name="Kallberg Y."/>
            <person name="Tangrot J."/>
            <person name="Rosling A."/>
        </authorList>
    </citation>
    <scope>NUCLEOTIDE SEQUENCE</scope>
    <source>
        <strain evidence="1">IN212</strain>
    </source>
</reference>
<keyword evidence="2" id="KW-1185">Reference proteome</keyword>
<name>A0A9N9NYM4_9GLOM</name>
<gene>
    <name evidence="1" type="ORF">RFULGI_LOCUS15150</name>
</gene>
<organism evidence="1 2">
    <name type="scientific">Racocetra fulgida</name>
    <dbReference type="NCBI Taxonomy" id="60492"/>
    <lineage>
        <taxon>Eukaryota</taxon>
        <taxon>Fungi</taxon>
        <taxon>Fungi incertae sedis</taxon>
        <taxon>Mucoromycota</taxon>
        <taxon>Glomeromycotina</taxon>
        <taxon>Glomeromycetes</taxon>
        <taxon>Diversisporales</taxon>
        <taxon>Gigasporaceae</taxon>
        <taxon>Racocetra</taxon>
    </lineage>
</organism>
<proteinExistence type="predicted"/>
<feature type="non-terminal residue" evidence="1">
    <location>
        <position position="44"/>
    </location>
</feature>
<protein>
    <submittedName>
        <fullName evidence="1">6488_t:CDS:1</fullName>
    </submittedName>
</protein>
<evidence type="ECO:0000313" key="2">
    <source>
        <dbReference type="Proteomes" id="UP000789396"/>
    </source>
</evidence>
<accession>A0A9N9NYM4</accession>
<sequence>LRSLSYLDYLYPKANMVKKRTLACKKAGKYKPIKTKPIGQQRNK</sequence>
<dbReference type="Proteomes" id="UP000789396">
    <property type="component" value="Unassembled WGS sequence"/>
</dbReference>
<dbReference type="EMBL" id="CAJVPZ010047324">
    <property type="protein sequence ID" value="CAG8772341.1"/>
    <property type="molecule type" value="Genomic_DNA"/>
</dbReference>